<keyword evidence="2" id="KW-0732">Signal</keyword>
<accession>A0A1X7VQ52</accession>
<feature type="signal peptide" evidence="2">
    <location>
        <begin position="1"/>
        <end position="18"/>
    </location>
</feature>
<evidence type="ECO:0000256" key="2">
    <source>
        <dbReference type="SAM" id="SignalP"/>
    </source>
</evidence>
<keyword evidence="1" id="KW-0472">Membrane</keyword>
<feature type="transmembrane region" description="Helical" evidence="1">
    <location>
        <begin position="849"/>
        <end position="874"/>
    </location>
</feature>
<dbReference type="InterPro" id="IPR011050">
    <property type="entry name" value="Pectin_lyase_fold/virulence"/>
</dbReference>
<dbReference type="SUPFAM" id="SSF51126">
    <property type="entry name" value="Pectin lyase-like"/>
    <property type="match status" value="1"/>
</dbReference>
<feature type="transmembrane region" description="Helical" evidence="1">
    <location>
        <begin position="932"/>
        <end position="952"/>
    </location>
</feature>
<dbReference type="EnsemblMetazoa" id="Aqu2.1.41970_001">
    <property type="protein sequence ID" value="Aqu2.1.41970_001"/>
    <property type="gene ID" value="Aqu2.1.41970"/>
</dbReference>
<keyword evidence="1" id="KW-1133">Transmembrane helix</keyword>
<dbReference type="InParanoid" id="A0A1X7VQ52"/>
<feature type="transmembrane region" description="Helical" evidence="1">
    <location>
        <begin position="1103"/>
        <end position="1120"/>
    </location>
</feature>
<proteinExistence type="predicted"/>
<reference evidence="3" key="1">
    <citation type="submission" date="2017-05" db="UniProtKB">
        <authorList>
            <consortium name="EnsemblMetazoa"/>
        </authorList>
    </citation>
    <scope>IDENTIFICATION</scope>
</reference>
<name>A0A1X7VQ52_AMPQE</name>
<sequence>MAAYLLVLWLLQFPAVYGDKLYVANDCSEISSNCHNLSYYTGDPSLYFSTDTTLIFLEGVHYLYEPVTISGVSNMTLQGEGVLQDGSHWTVRESTVIIHCLNSEAGLSFIDSSVSISNISFYNCGRPVGNDTLSSLLEPYYDGLYKTRFNLESYTDLQATLIFFNSTNVSLDQVSLQKCSSFCIFSFNTQNMTILNSYVSHSSQNILSEYRCCSEESSNNPKCSGGNMILFYLDSDSDDIAPSTISYNSFIYNSIFSFGAGPLNNRSKAMSSITLIDITVHHVTIFLDSVILFQNLGGNFIALSGNSLLWFYNVTSEGANRYTCSRTTPMVSFDISITNQIGFLPNYMEQAEDVNHTVTIHFNESLFLGNIAQDSSGINIDTSLIVPFLPIKSKYYAFVRNSVFSQNRGSFGSCIGAGGTTPVSAVTLILFMFNVTFDENYYQQKSILYDARNITSPYRNVPPCCLAFGNVVNATFIDVSISNHKTLGVYAYNTRMLFIGDNEIKNNTGVQGGGMMLLGTSAIVMISSVLRFTDNKAERGAAIFITPPVVASYSYPFCQYQVGDSLSNSSSSIIFSGNRASITGDIIYGGDVDNCFLFTNLGITLSDLNINGLFVYKGEENPRYSISSDAIKVCFCFNEESFCNVSKITTPSIYPGESVNVSVATVGDTEGYTTGKIKIWHEGVNVKTVSNELPRCFNLSIHSNELIGNSSNETLILVIDDPYNGDDITSISLAVPILNCPPGFRPLGSTCACDTAIDSLGTGVVCSIQDQLIYHRDDAWIGYSNTSNCVLVSDHCPFDYCRNSNVSFNIYQPDAQCALDRSGVLCGGCAEGFSIKLGSNECGQCSNSYLSLLLVFGIAGVVLVIFLILLNLTVTIGTINGLIFYANIVKVNQPIFFPNGPVTFLSQFIAWLNLDLGIETCFYNGMTPTHKVWLQFAFPFYIWVIILGVIIACKYSKKIASLVSSNAVPVLATLFLLSYVKIIRTYILALKVSKINCGSTVNSVWAVDGNISYFGNSHIWLFLFSILVLLVAVIPYTIFITILPLLERYPRVCGKVWLSFLKPISDAYCGPFKDKFRFWAGLLLLIRLIIANTVPFLPQTGRLLLIIFFVSFLIFFFVETGGPYKLWYLNLLDIWFFAHLLCLSALALSGDSEIGTIVSVSLSFGTFLIIMAKHIYSRLTEYTRFKTLKSNLVSTSSLPKVTARRMTDPFEPRSVSNDYNRYRDSILALDDED</sequence>
<organism evidence="3">
    <name type="scientific">Amphimedon queenslandica</name>
    <name type="common">Sponge</name>
    <dbReference type="NCBI Taxonomy" id="400682"/>
    <lineage>
        <taxon>Eukaryota</taxon>
        <taxon>Metazoa</taxon>
        <taxon>Porifera</taxon>
        <taxon>Demospongiae</taxon>
        <taxon>Heteroscleromorpha</taxon>
        <taxon>Haplosclerida</taxon>
        <taxon>Niphatidae</taxon>
        <taxon>Amphimedon</taxon>
    </lineage>
</organism>
<feature type="chain" id="PRO_5010853272" evidence="2">
    <location>
        <begin position="19"/>
        <end position="1233"/>
    </location>
</feature>
<feature type="transmembrane region" description="Helical" evidence="1">
    <location>
        <begin position="1127"/>
        <end position="1148"/>
    </location>
</feature>
<evidence type="ECO:0000313" key="3">
    <source>
        <dbReference type="EnsemblMetazoa" id="Aqu2.1.41970_001"/>
    </source>
</evidence>
<keyword evidence="1" id="KW-0812">Transmembrane</keyword>
<dbReference type="OrthoDB" id="5989148at2759"/>
<evidence type="ECO:0000256" key="1">
    <source>
        <dbReference type="SAM" id="Phobius"/>
    </source>
</evidence>
<feature type="transmembrane region" description="Helical" evidence="1">
    <location>
        <begin position="1078"/>
        <end position="1097"/>
    </location>
</feature>
<feature type="transmembrane region" description="Helical" evidence="1">
    <location>
        <begin position="895"/>
        <end position="912"/>
    </location>
</feature>
<feature type="transmembrane region" description="Helical" evidence="1">
    <location>
        <begin position="1154"/>
        <end position="1176"/>
    </location>
</feature>
<protein>
    <submittedName>
        <fullName evidence="3">Uncharacterized protein</fullName>
    </submittedName>
</protein>
<feature type="transmembrane region" description="Helical" evidence="1">
    <location>
        <begin position="1019"/>
        <end position="1046"/>
    </location>
</feature>
<dbReference type="AlphaFoldDB" id="A0A1X7VQ52"/>
<feature type="transmembrane region" description="Helical" evidence="1">
    <location>
        <begin position="959"/>
        <end position="980"/>
    </location>
</feature>